<dbReference type="InterPro" id="IPR029063">
    <property type="entry name" value="SAM-dependent_MTases_sf"/>
</dbReference>
<evidence type="ECO:0000256" key="1">
    <source>
        <dbReference type="ARBA" id="ARBA00022603"/>
    </source>
</evidence>
<dbReference type="InterPro" id="IPR004398">
    <property type="entry name" value="RNA_MeTrfase_RsmD"/>
</dbReference>
<evidence type="ECO:0000313" key="4">
    <source>
        <dbReference type="Proteomes" id="UP000824002"/>
    </source>
</evidence>
<dbReference type="Gene3D" id="3.40.50.150">
    <property type="entry name" value="Vaccinia Virus protein VP39"/>
    <property type="match status" value="1"/>
</dbReference>
<dbReference type="EC" id="2.1.1.171" evidence="3"/>
<reference evidence="3" key="1">
    <citation type="submission" date="2020-10" db="EMBL/GenBank/DDBJ databases">
        <authorList>
            <person name="Gilroy R."/>
        </authorList>
    </citation>
    <scope>NUCLEOTIDE SEQUENCE</scope>
    <source>
        <strain evidence="3">CHK199-13235</strain>
    </source>
</reference>
<dbReference type="SUPFAM" id="SSF53335">
    <property type="entry name" value="S-adenosyl-L-methionine-dependent methyltransferases"/>
    <property type="match status" value="1"/>
</dbReference>
<keyword evidence="2 3" id="KW-0808">Transferase</keyword>
<reference evidence="3" key="2">
    <citation type="journal article" date="2021" name="PeerJ">
        <title>Extensive microbial diversity within the chicken gut microbiome revealed by metagenomics and culture.</title>
        <authorList>
            <person name="Gilroy R."/>
            <person name="Ravi A."/>
            <person name="Getino M."/>
            <person name="Pursley I."/>
            <person name="Horton D.L."/>
            <person name="Alikhan N.F."/>
            <person name="Baker D."/>
            <person name="Gharbi K."/>
            <person name="Hall N."/>
            <person name="Watson M."/>
            <person name="Adriaenssens E.M."/>
            <person name="Foster-Nyarko E."/>
            <person name="Jarju S."/>
            <person name="Secka A."/>
            <person name="Antonio M."/>
            <person name="Oren A."/>
            <person name="Chaudhuri R.R."/>
            <person name="La Ragione R."/>
            <person name="Hildebrand F."/>
            <person name="Pallen M.J."/>
        </authorList>
    </citation>
    <scope>NUCLEOTIDE SEQUENCE</scope>
    <source>
        <strain evidence="3">CHK199-13235</strain>
    </source>
</reference>
<gene>
    <name evidence="3" type="primary">rsmD</name>
    <name evidence="3" type="ORF">IAB51_07105</name>
</gene>
<comment type="caution">
    <text evidence="3">The sequence shown here is derived from an EMBL/GenBank/DDBJ whole genome shotgun (WGS) entry which is preliminary data.</text>
</comment>
<dbReference type="NCBIfam" id="TIGR00095">
    <property type="entry name" value="16S rRNA (guanine(966)-N(2))-methyltransferase RsmD"/>
    <property type="match status" value="1"/>
</dbReference>
<accession>A0A9D1JZS2</accession>
<dbReference type="Pfam" id="PF03602">
    <property type="entry name" value="Cons_hypoth95"/>
    <property type="match status" value="1"/>
</dbReference>
<dbReference type="PIRSF" id="PIRSF004553">
    <property type="entry name" value="CHP00095"/>
    <property type="match status" value="1"/>
</dbReference>
<keyword evidence="1 3" id="KW-0489">Methyltransferase</keyword>
<dbReference type="GO" id="GO:0003676">
    <property type="term" value="F:nucleic acid binding"/>
    <property type="evidence" value="ECO:0007669"/>
    <property type="project" value="InterPro"/>
</dbReference>
<organism evidence="3 4">
    <name type="scientific">Candidatus Merdivicinus excrementipullorum</name>
    <dbReference type="NCBI Taxonomy" id="2840867"/>
    <lineage>
        <taxon>Bacteria</taxon>
        <taxon>Bacillati</taxon>
        <taxon>Bacillota</taxon>
        <taxon>Clostridia</taxon>
        <taxon>Eubacteriales</taxon>
        <taxon>Oscillospiraceae</taxon>
        <taxon>Oscillospiraceae incertae sedis</taxon>
        <taxon>Candidatus Merdivicinus</taxon>
    </lineage>
</organism>
<proteinExistence type="predicted"/>
<name>A0A9D1JZS2_9FIRM</name>
<dbReference type="PROSITE" id="PS00092">
    <property type="entry name" value="N6_MTASE"/>
    <property type="match status" value="1"/>
</dbReference>
<dbReference type="EMBL" id="DVJP01000047">
    <property type="protein sequence ID" value="HIS76565.1"/>
    <property type="molecule type" value="Genomic_DNA"/>
</dbReference>
<dbReference type="InterPro" id="IPR002052">
    <property type="entry name" value="DNA_methylase_N6_adenine_CS"/>
</dbReference>
<protein>
    <submittedName>
        <fullName evidence="3">16S rRNA (Guanine(966)-N(2))-methyltransferase RsmD</fullName>
        <ecNumber evidence="3">2.1.1.171</ecNumber>
    </submittedName>
</protein>
<dbReference type="PANTHER" id="PTHR43542:SF1">
    <property type="entry name" value="METHYLTRANSFERASE"/>
    <property type="match status" value="1"/>
</dbReference>
<dbReference type="Proteomes" id="UP000824002">
    <property type="component" value="Unassembled WGS sequence"/>
</dbReference>
<dbReference type="CDD" id="cd02440">
    <property type="entry name" value="AdoMet_MTases"/>
    <property type="match status" value="1"/>
</dbReference>
<dbReference type="AlphaFoldDB" id="A0A9D1JZS2"/>
<evidence type="ECO:0000313" key="3">
    <source>
        <dbReference type="EMBL" id="HIS76565.1"/>
    </source>
</evidence>
<evidence type="ECO:0000256" key="2">
    <source>
        <dbReference type="ARBA" id="ARBA00022679"/>
    </source>
</evidence>
<sequence length="182" mass="20184">MRVITGSARGRKLKTLEGLDVRPTTDMVKEAVFTIIHFQVPYASMLDLFAGCGQMGIEALSRGASRVVFVDRSRESQAVIKENLTTTGLMKQARVIADDAVSFLSHVSDKYDIIFLDPPYDEGYGPKILPLLEKALAPGGIVLFEHRYKEEFPETAGGLVRKKNYKYGKIAVTTYVHAEDAQ</sequence>
<dbReference type="PANTHER" id="PTHR43542">
    <property type="entry name" value="METHYLTRANSFERASE"/>
    <property type="match status" value="1"/>
</dbReference>
<dbReference type="GO" id="GO:0052913">
    <property type="term" value="F:16S rRNA (guanine(966)-N(2))-methyltransferase activity"/>
    <property type="evidence" value="ECO:0007669"/>
    <property type="project" value="UniProtKB-EC"/>
</dbReference>